<dbReference type="NCBIfam" id="TIGR01628">
    <property type="entry name" value="PABP-1234"/>
    <property type="match status" value="1"/>
</dbReference>
<dbReference type="InterPro" id="IPR050502">
    <property type="entry name" value="Euk_RNA-bind_prot"/>
</dbReference>
<evidence type="ECO:0000313" key="13">
    <source>
        <dbReference type="EMBL" id="ORX47696.1"/>
    </source>
</evidence>
<evidence type="ECO:0000256" key="2">
    <source>
        <dbReference type="ARBA" id="ARBA00004496"/>
    </source>
</evidence>
<dbReference type="GO" id="GO:0003729">
    <property type="term" value="F:mRNA binding"/>
    <property type="evidence" value="ECO:0007669"/>
    <property type="project" value="TreeGrafter"/>
</dbReference>
<dbReference type="InterPro" id="IPR006515">
    <property type="entry name" value="PABP_1234"/>
</dbReference>
<dbReference type="Proteomes" id="UP000242146">
    <property type="component" value="Unassembled WGS sequence"/>
</dbReference>
<feature type="domain" description="RRM" evidence="11">
    <location>
        <begin position="52"/>
        <end position="130"/>
    </location>
</feature>
<evidence type="ECO:0000256" key="1">
    <source>
        <dbReference type="ARBA" id="ARBA00004123"/>
    </source>
</evidence>
<evidence type="ECO:0000256" key="3">
    <source>
        <dbReference type="ARBA" id="ARBA00008557"/>
    </source>
</evidence>
<accession>A0A1X2G8B9</accession>
<keyword evidence="7" id="KW-0539">Nucleus</keyword>
<comment type="caution">
    <text evidence="13">The sequence shown here is derived from an EMBL/GenBank/DDBJ whole genome shotgun (WGS) entry which is preliminary data.</text>
</comment>
<dbReference type="SUPFAM" id="SSF54928">
    <property type="entry name" value="RNA-binding domain, RBD"/>
    <property type="match status" value="2"/>
</dbReference>
<dbReference type="GO" id="GO:0005737">
    <property type="term" value="C:cytoplasm"/>
    <property type="evidence" value="ECO:0007669"/>
    <property type="project" value="UniProtKB-SubCell"/>
</dbReference>
<dbReference type="Gene3D" id="1.10.1900.10">
    <property type="entry name" value="c-terminal domain of poly(a) binding protein"/>
    <property type="match status" value="1"/>
</dbReference>
<dbReference type="PROSITE" id="PS50102">
    <property type="entry name" value="RRM"/>
    <property type="match status" value="4"/>
</dbReference>
<keyword evidence="14" id="KW-1185">Reference proteome</keyword>
<name>A0A1X2G8B9_9FUNG</name>
<evidence type="ECO:0000259" key="12">
    <source>
        <dbReference type="PROSITE" id="PS51309"/>
    </source>
</evidence>
<dbReference type="CDD" id="cd12379">
    <property type="entry name" value="RRM2_I_PABPs"/>
    <property type="match status" value="1"/>
</dbReference>
<sequence length="613" mass="69161">MTDSTSTNENLYQEDAALGPPGLSMEQQQDIAIAQGQAASQHRRPVNTGQTHSLYVGELDPSVEETALLDVFAGIGPVDTIRVCRDAITNQSLGYAFVTFSNEVDGDQAIQALNYTLIKGKPCRVMWAQKPVHKGRAPGNIFIKNFDPAVTPKSLLDTFSAFGQITECKIVTDERGQSKGYGFIRFDTIEAAERAITNVNGMMLYDRELFVGHYVPRHERMQRFEEAKHRFTNVYVKNLVPDITEEELRELFICFGPILSVMIQRDDQGVSRGFGFVNFERHDDAERAVQQMHDTEYIGKRLFVTRAQKRSERDEELRRQHESFGQSRSRYNQGVNLYIKNLSDDVNDEVLRSSFSKFGTITSVKVMREEMTSHSKGFGFVCFTTPTEAKRAVSEMNGKVVGKKAVYVALAQKKEDRRHQLELNHHRTPYMQLQQPYVPMPYNAYPGHVYYEPAYAQHGFQPTPLPQNMMVSRSGLGRWHPKPAYMTYPDTSMYPSTLSSDATSASSAAIPTTVYPTIMTSPVPEHASTVTVEEPLTMDDLKHHPVEQQKQILGERIYNVVYGKHPNAAGKITGMLLEMGSDDLLYLLGNRELLLEKIQEAMDVLVKHQAAPA</sequence>
<evidence type="ECO:0000256" key="9">
    <source>
        <dbReference type="RuleBase" id="RU362004"/>
    </source>
</evidence>
<evidence type="ECO:0000256" key="5">
    <source>
        <dbReference type="ARBA" id="ARBA00022737"/>
    </source>
</evidence>
<feature type="compositionally biased region" description="Polar residues" evidence="10">
    <location>
        <begin position="1"/>
        <end position="11"/>
    </location>
</feature>
<dbReference type="SUPFAM" id="SSF63570">
    <property type="entry name" value="PABC (PABP) domain"/>
    <property type="match status" value="1"/>
</dbReference>
<dbReference type="CDD" id="cd12380">
    <property type="entry name" value="RRM3_I_PABPs"/>
    <property type="match status" value="1"/>
</dbReference>
<feature type="domain" description="RRM" evidence="11">
    <location>
        <begin position="139"/>
        <end position="216"/>
    </location>
</feature>
<organism evidence="13 14">
    <name type="scientific">Hesseltinella vesiculosa</name>
    <dbReference type="NCBI Taxonomy" id="101127"/>
    <lineage>
        <taxon>Eukaryota</taxon>
        <taxon>Fungi</taxon>
        <taxon>Fungi incertae sedis</taxon>
        <taxon>Mucoromycota</taxon>
        <taxon>Mucoromycotina</taxon>
        <taxon>Mucoromycetes</taxon>
        <taxon>Mucorales</taxon>
        <taxon>Cunninghamellaceae</taxon>
        <taxon>Hesseltinella</taxon>
    </lineage>
</organism>
<evidence type="ECO:0000313" key="14">
    <source>
        <dbReference type="Proteomes" id="UP000242146"/>
    </source>
</evidence>
<keyword evidence="4 9" id="KW-0963">Cytoplasm</keyword>
<dbReference type="FunFam" id="3.30.70.330:FF:000651">
    <property type="entry name" value="Poly(A) binding protein cytoplasmic 1 like"/>
    <property type="match status" value="1"/>
</dbReference>
<dbReference type="STRING" id="101127.A0A1X2G8B9"/>
<comment type="similarity">
    <text evidence="3 9">Belongs to the polyadenylate-binding protein type-1 family.</text>
</comment>
<dbReference type="PANTHER" id="PTHR48025">
    <property type="entry name" value="OS02G0815200 PROTEIN"/>
    <property type="match status" value="1"/>
</dbReference>
<dbReference type="SMART" id="SM00517">
    <property type="entry name" value="PolyA"/>
    <property type="match status" value="1"/>
</dbReference>
<dbReference type="OrthoDB" id="19742at2759"/>
<dbReference type="Gene3D" id="3.30.70.330">
    <property type="match status" value="4"/>
</dbReference>
<dbReference type="PROSITE" id="PS51309">
    <property type="entry name" value="PABC"/>
    <property type="match status" value="1"/>
</dbReference>
<feature type="domain" description="RRM" evidence="11">
    <location>
        <begin position="335"/>
        <end position="413"/>
    </location>
</feature>
<evidence type="ECO:0000256" key="8">
    <source>
        <dbReference type="PROSITE-ProRule" id="PRU00176"/>
    </source>
</evidence>
<dbReference type="InterPro" id="IPR045305">
    <property type="entry name" value="RRM2_I_PABPs"/>
</dbReference>
<keyword evidence="6 8" id="KW-0694">RNA-binding</keyword>
<dbReference type="SMART" id="SM00361">
    <property type="entry name" value="RRM_1"/>
    <property type="match status" value="4"/>
</dbReference>
<proteinExistence type="inferred from homology"/>
<dbReference type="InterPro" id="IPR002004">
    <property type="entry name" value="PABP_HYD_C"/>
</dbReference>
<dbReference type="EMBL" id="MCGT01000032">
    <property type="protein sequence ID" value="ORX47696.1"/>
    <property type="molecule type" value="Genomic_DNA"/>
</dbReference>
<keyword evidence="5" id="KW-0677">Repeat</keyword>
<dbReference type="GO" id="GO:0005634">
    <property type="term" value="C:nucleus"/>
    <property type="evidence" value="ECO:0007669"/>
    <property type="project" value="UniProtKB-SubCell"/>
</dbReference>
<comment type="subcellular location">
    <subcellularLocation>
        <location evidence="2 9">Cytoplasm</location>
    </subcellularLocation>
    <subcellularLocation>
        <location evidence="1">Nucleus</location>
    </subcellularLocation>
</comment>
<dbReference type="Pfam" id="PF00658">
    <property type="entry name" value="MLLE"/>
    <property type="match status" value="1"/>
</dbReference>
<evidence type="ECO:0000256" key="6">
    <source>
        <dbReference type="ARBA" id="ARBA00022884"/>
    </source>
</evidence>
<comment type="function">
    <text evidence="9">Binds the poly(A) tail of mRNA.</text>
</comment>
<dbReference type="InterPro" id="IPR036053">
    <property type="entry name" value="PABP-dom"/>
</dbReference>
<protein>
    <recommendedName>
        <fullName evidence="9">Polyadenylate-binding protein</fullName>
        <shortName evidence="9">PABP</shortName>
    </recommendedName>
</protein>
<dbReference type="SMART" id="SM00360">
    <property type="entry name" value="RRM"/>
    <property type="match status" value="4"/>
</dbReference>
<dbReference type="CDD" id="cd12381">
    <property type="entry name" value="RRM4_I_PABPs"/>
    <property type="match status" value="1"/>
</dbReference>
<dbReference type="AlphaFoldDB" id="A0A1X2G8B9"/>
<evidence type="ECO:0000256" key="4">
    <source>
        <dbReference type="ARBA" id="ARBA00022490"/>
    </source>
</evidence>
<dbReference type="Pfam" id="PF00076">
    <property type="entry name" value="RRM_1"/>
    <property type="match status" value="4"/>
</dbReference>
<feature type="region of interest" description="Disordered" evidence="10">
    <location>
        <begin position="1"/>
        <end position="22"/>
    </location>
</feature>
<gene>
    <name evidence="13" type="ORF">DM01DRAFT_1338917</name>
</gene>
<evidence type="ECO:0000259" key="11">
    <source>
        <dbReference type="PROSITE" id="PS50102"/>
    </source>
</evidence>
<feature type="domain" description="PABC" evidence="12">
    <location>
        <begin position="533"/>
        <end position="610"/>
    </location>
</feature>
<dbReference type="InterPro" id="IPR012677">
    <property type="entry name" value="Nucleotide-bd_a/b_plait_sf"/>
</dbReference>
<evidence type="ECO:0000256" key="10">
    <source>
        <dbReference type="SAM" id="MobiDB-lite"/>
    </source>
</evidence>
<reference evidence="13 14" key="1">
    <citation type="submission" date="2016-07" db="EMBL/GenBank/DDBJ databases">
        <title>Pervasive Adenine N6-methylation of Active Genes in Fungi.</title>
        <authorList>
            <consortium name="DOE Joint Genome Institute"/>
            <person name="Mondo S.J."/>
            <person name="Dannebaum R.O."/>
            <person name="Kuo R.C."/>
            <person name="Labutti K."/>
            <person name="Haridas S."/>
            <person name="Kuo A."/>
            <person name="Salamov A."/>
            <person name="Ahrendt S.R."/>
            <person name="Lipzen A."/>
            <person name="Sullivan W."/>
            <person name="Andreopoulos W.B."/>
            <person name="Clum A."/>
            <person name="Lindquist E."/>
            <person name="Daum C."/>
            <person name="Ramamoorthy G.K."/>
            <person name="Gryganskyi A."/>
            <person name="Culley D."/>
            <person name="Magnuson J.K."/>
            <person name="James T.Y."/>
            <person name="O'Malley M.A."/>
            <person name="Stajich J.E."/>
            <person name="Spatafora J.W."/>
            <person name="Visel A."/>
            <person name="Grigoriev I.V."/>
        </authorList>
    </citation>
    <scope>NUCLEOTIDE SEQUENCE [LARGE SCALE GENOMIC DNA]</scope>
    <source>
        <strain evidence="13 14">NRRL 3301</strain>
    </source>
</reference>
<feature type="domain" description="RRM" evidence="11">
    <location>
        <begin position="232"/>
        <end position="309"/>
    </location>
</feature>
<dbReference type="InterPro" id="IPR035979">
    <property type="entry name" value="RBD_domain_sf"/>
</dbReference>
<dbReference type="InterPro" id="IPR000504">
    <property type="entry name" value="RRM_dom"/>
</dbReference>
<evidence type="ECO:0000256" key="7">
    <source>
        <dbReference type="ARBA" id="ARBA00023242"/>
    </source>
</evidence>
<dbReference type="InterPro" id="IPR003954">
    <property type="entry name" value="RRM_euk-type"/>
</dbReference>
<dbReference type="PANTHER" id="PTHR48025:SF1">
    <property type="entry name" value="RRM DOMAIN-CONTAINING PROTEIN"/>
    <property type="match status" value="1"/>
</dbReference>